<dbReference type="EMBL" id="BMAV01003407">
    <property type="protein sequence ID" value="GFY42972.1"/>
    <property type="molecule type" value="Genomic_DNA"/>
</dbReference>
<feature type="compositionally biased region" description="Polar residues" evidence="1">
    <location>
        <begin position="784"/>
        <end position="793"/>
    </location>
</feature>
<dbReference type="AlphaFoldDB" id="A0A8X6WYM4"/>
<dbReference type="PANTHER" id="PTHR35385">
    <property type="entry name" value="PROTEIN B, PUTATIVE-RELATED-RELATED"/>
    <property type="match status" value="1"/>
</dbReference>
<feature type="compositionally biased region" description="Acidic residues" evidence="1">
    <location>
        <begin position="261"/>
        <end position="288"/>
    </location>
</feature>
<dbReference type="PANTHER" id="PTHR35385:SF2">
    <property type="entry name" value="PROTEIN B, PUTATIVE-RELATED"/>
    <property type="match status" value="1"/>
</dbReference>
<keyword evidence="3" id="KW-1185">Reference proteome</keyword>
<dbReference type="Proteomes" id="UP000886998">
    <property type="component" value="Unassembled WGS sequence"/>
</dbReference>
<feature type="region of interest" description="Disordered" evidence="1">
    <location>
        <begin position="261"/>
        <end position="308"/>
    </location>
</feature>
<sequence length="1166" mass="132423">MDACDGGSDMINRYLPKNFKYKILKKRKFDYQNFECDLRIALNNSDDFREWLERFKENSNTDWLLRQSKISEDTVLNQYYVCHRSSYAKKRKYEDAENYSESDFKCKAFISVRILKGGKPACYHDPFIKYGYRTVIQICFIHCHSIDSMEFLRQSEETKRAFIEYFDQGMSPSEAIRNHEEILLLEAHEYLGNSRNNPPESWVSSLYDEWFEETSNRLQTDSYLARAAEFWRTREKITQLQKSTSSKKNIVKLSKTKEDLVEMEISTDPEISEDDNESDDENLYDSYDEGNTTQVSPNHGNHEDQGKYSASTSLMKSNMTNRMERNRNHCFYVKKGNKGLNYSFINIVPLHATTGSSNKKKSSALDIINKPVISIPTVNAVKTVRIGEEKALCSMKNDCEVQKLPVVKALPLPSVIRKGRDTTKDHVPNMKTSGSEVPKTLKEIVEKTNIREKINLHTVENSSVNFESEEFGKNMDFYRRSNLHHLKGSYRDIKKSKKLDGNSKNIDTVRKTDLSVVKGNCMDFKKSRKSEESEEIPVDIDANKMNNIVVIKSKCKDCKVSEKVGLNSDAVAVKMDTNVQEVNCKNNNPFVAPKSLFVMVKKKPCGESSSNEVKQSVIKKETLTSLLQFLRRLKSFQGKNNNIFLKNKVQSNLQHDSCRSNTESENTKLVSSRIDKGIQTSPSVNLISVCAANSVKKIGNSVSKIDQSTQTCKDKGTGINQQSCLQSLNCDLQNCSLSHIEKPATSIQQIQSKQNSGLSNKPKVVITIRNKEELKNYLLNSGKSPVTADQSIQHSEKSEKKENQSIDILSTNICSNTDQDNNLVIPKTYCNASKILSQSKNLSNYSEPSITESSENFVDNSDQVDTLPSSGNLFSYIDSVYAQQRLKLQQDSKVNGISTVEKNTVDTSEGQDCQDVEISSLVCGSINSDFVQKFGNFGEQYSTSVGDNIDLHNAEKVFDQLNNDSHLNYSLQMFGNPSDDISSLQSSEAVSSTSDWQDIFSNLSESKNEIDNFDLHLPAIPQNPQLVNFCNSLNGETSNGSEHIMPVNQLPMFQEDILNHQDNIDDNIIEIPENLLDNLEDLSLLQHFFDFRDSDLMGELESHCPNAVLKKWDLEMERLRNLLVLNIHEEDIMERANKFLEKIEECIKQPADLSTFFASACNMNDK</sequence>
<feature type="compositionally biased region" description="Polar residues" evidence="1">
    <location>
        <begin position="289"/>
        <end position="299"/>
    </location>
</feature>
<evidence type="ECO:0000313" key="2">
    <source>
        <dbReference type="EMBL" id="GFY42972.1"/>
    </source>
</evidence>
<gene>
    <name evidence="2" type="primary">NCL1_35561</name>
    <name evidence="2" type="ORF">TNIN_118081</name>
</gene>
<organism evidence="2 3">
    <name type="scientific">Trichonephila inaurata madagascariensis</name>
    <dbReference type="NCBI Taxonomy" id="2747483"/>
    <lineage>
        <taxon>Eukaryota</taxon>
        <taxon>Metazoa</taxon>
        <taxon>Ecdysozoa</taxon>
        <taxon>Arthropoda</taxon>
        <taxon>Chelicerata</taxon>
        <taxon>Arachnida</taxon>
        <taxon>Araneae</taxon>
        <taxon>Araneomorphae</taxon>
        <taxon>Entelegynae</taxon>
        <taxon>Araneoidea</taxon>
        <taxon>Nephilidae</taxon>
        <taxon>Trichonephila</taxon>
        <taxon>Trichonephila inaurata</taxon>
    </lineage>
</organism>
<evidence type="ECO:0000313" key="3">
    <source>
        <dbReference type="Proteomes" id="UP000886998"/>
    </source>
</evidence>
<evidence type="ECO:0000256" key="1">
    <source>
        <dbReference type="SAM" id="MobiDB-lite"/>
    </source>
</evidence>
<comment type="caution">
    <text evidence="2">The sequence shown here is derived from an EMBL/GenBank/DDBJ whole genome shotgun (WGS) entry which is preliminary data.</text>
</comment>
<reference evidence="2" key="1">
    <citation type="submission" date="2020-08" db="EMBL/GenBank/DDBJ databases">
        <title>Multicomponent nature underlies the extraordinary mechanical properties of spider dragline silk.</title>
        <authorList>
            <person name="Kono N."/>
            <person name="Nakamura H."/>
            <person name="Mori M."/>
            <person name="Yoshida Y."/>
            <person name="Ohtoshi R."/>
            <person name="Malay A.D."/>
            <person name="Moran D.A.P."/>
            <person name="Tomita M."/>
            <person name="Numata K."/>
            <person name="Arakawa K."/>
        </authorList>
    </citation>
    <scope>NUCLEOTIDE SEQUENCE</scope>
</reference>
<protein>
    <submittedName>
        <fullName evidence="2">Uncharacterized protein</fullName>
    </submittedName>
</protein>
<dbReference type="OrthoDB" id="6425938at2759"/>
<proteinExistence type="predicted"/>
<name>A0A8X6WYM4_9ARAC</name>
<accession>A0A8X6WYM4</accession>
<feature type="compositionally biased region" description="Basic and acidic residues" evidence="1">
    <location>
        <begin position="794"/>
        <end position="804"/>
    </location>
</feature>
<feature type="region of interest" description="Disordered" evidence="1">
    <location>
        <begin position="784"/>
        <end position="804"/>
    </location>
</feature>